<name>A0ABX8UKM9_9BURK</name>
<accession>A0ABX8UKM9</accession>
<dbReference type="InterPro" id="IPR029058">
    <property type="entry name" value="AB_hydrolase_fold"/>
</dbReference>
<reference evidence="1 2" key="1">
    <citation type="submission" date="2021-07" db="EMBL/GenBank/DDBJ databases">
        <title>Paraburkholderia edwinii protects Aspergillus sp. from phenazines by acting as a toxin sponge.</title>
        <authorList>
            <person name="Dahlstrom K.M."/>
            <person name="Newman D.K."/>
        </authorList>
    </citation>
    <scope>NUCLEOTIDE SEQUENCE [LARGE SCALE GENOMIC DNA]</scope>
    <source>
        <strain evidence="1 2">Pe01</strain>
    </source>
</reference>
<evidence type="ECO:0000313" key="2">
    <source>
        <dbReference type="Proteomes" id="UP000826462"/>
    </source>
</evidence>
<gene>
    <name evidence="1" type="ORF">KZJ38_04120</name>
</gene>
<dbReference type="RefSeq" id="WP_219798898.1">
    <property type="nucleotide sequence ID" value="NZ_CP080095.1"/>
</dbReference>
<dbReference type="Proteomes" id="UP000826462">
    <property type="component" value="Chromosome 1"/>
</dbReference>
<organism evidence="1 2">
    <name type="scientific">Paraburkholderia edwinii</name>
    <dbReference type="NCBI Taxonomy" id="2861782"/>
    <lineage>
        <taxon>Bacteria</taxon>
        <taxon>Pseudomonadati</taxon>
        <taxon>Pseudomonadota</taxon>
        <taxon>Betaproteobacteria</taxon>
        <taxon>Burkholderiales</taxon>
        <taxon>Burkholderiaceae</taxon>
        <taxon>Paraburkholderia</taxon>
    </lineage>
</organism>
<protein>
    <submittedName>
        <fullName evidence="1">Esterase</fullName>
    </submittedName>
</protein>
<dbReference type="InterPro" id="IPR008886">
    <property type="entry name" value="UPF0227/Esterase_YqiA"/>
</dbReference>
<dbReference type="PANTHER" id="PTHR35602:SF3">
    <property type="entry name" value="ESTERASE YQIA"/>
    <property type="match status" value="1"/>
</dbReference>
<sequence length="228" mass="24556">MILYLHGFRSSPQSFKARLLGERLAALGRSDEWCCPQLPVSPLETIALAESLAHVGSDARVNSRVDSNTAPDNAAHPERVVVIGSSLGGFFATYLAEKHGWPAVLLNPAVVPQRDLSAYLGEQPRVHGGGSIVVQAHHLDEMRALAVTSVTRPERYYLFAATGDEVLDYREMLAHYPAARTKLIEGSDHSISEFADYVDDVLAFCDSAAAVPPAPNPKAAPREGAATK</sequence>
<evidence type="ECO:0000313" key="1">
    <source>
        <dbReference type="EMBL" id="QYD69558.1"/>
    </source>
</evidence>
<dbReference type="Pfam" id="PF05728">
    <property type="entry name" value="UPF0227"/>
    <property type="match status" value="1"/>
</dbReference>
<dbReference type="Gene3D" id="3.40.50.1820">
    <property type="entry name" value="alpha/beta hydrolase"/>
    <property type="match status" value="1"/>
</dbReference>
<dbReference type="SUPFAM" id="SSF53474">
    <property type="entry name" value="alpha/beta-Hydrolases"/>
    <property type="match status" value="1"/>
</dbReference>
<dbReference type="EMBL" id="CP080095">
    <property type="protein sequence ID" value="QYD69558.1"/>
    <property type="molecule type" value="Genomic_DNA"/>
</dbReference>
<keyword evidence="2" id="KW-1185">Reference proteome</keyword>
<dbReference type="PANTHER" id="PTHR35602">
    <property type="entry name" value="ESTERASE YQIA-RELATED"/>
    <property type="match status" value="1"/>
</dbReference>
<proteinExistence type="predicted"/>